<feature type="region of interest" description="Disordered" evidence="1">
    <location>
        <begin position="65"/>
        <end position="90"/>
    </location>
</feature>
<feature type="transmembrane region" description="Helical" evidence="2">
    <location>
        <begin position="12"/>
        <end position="31"/>
    </location>
</feature>
<feature type="compositionally biased region" description="Basic and acidic residues" evidence="1">
    <location>
        <begin position="65"/>
        <end position="76"/>
    </location>
</feature>
<gene>
    <name evidence="3" type="ORF">PG993_001858</name>
</gene>
<comment type="caution">
    <text evidence="3">The sequence shown here is derived from an EMBL/GenBank/DDBJ whole genome shotgun (WGS) entry which is preliminary data.</text>
</comment>
<organism evidence="3 4">
    <name type="scientific">Apiospora rasikravindrae</name>
    <dbReference type="NCBI Taxonomy" id="990691"/>
    <lineage>
        <taxon>Eukaryota</taxon>
        <taxon>Fungi</taxon>
        <taxon>Dikarya</taxon>
        <taxon>Ascomycota</taxon>
        <taxon>Pezizomycotina</taxon>
        <taxon>Sordariomycetes</taxon>
        <taxon>Xylariomycetidae</taxon>
        <taxon>Amphisphaeriales</taxon>
        <taxon>Apiosporaceae</taxon>
        <taxon>Apiospora</taxon>
    </lineage>
</organism>
<protein>
    <submittedName>
        <fullName evidence="3">Uncharacterized protein</fullName>
    </submittedName>
</protein>
<dbReference type="PROSITE" id="PS51257">
    <property type="entry name" value="PROKAR_LIPOPROTEIN"/>
    <property type="match status" value="1"/>
</dbReference>
<keyword evidence="2" id="KW-0812">Transmembrane</keyword>
<reference evidence="3 4" key="1">
    <citation type="submission" date="2023-01" db="EMBL/GenBank/DDBJ databases">
        <title>Analysis of 21 Apiospora genomes using comparative genomics revels a genus with tremendous synthesis potential of carbohydrate active enzymes and secondary metabolites.</title>
        <authorList>
            <person name="Sorensen T."/>
        </authorList>
    </citation>
    <scope>NUCLEOTIDE SEQUENCE [LARGE SCALE GENOMIC DNA]</scope>
    <source>
        <strain evidence="3 4">CBS 33761</strain>
    </source>
</reference>
<dbReference type="EMBL" id="JAQQWK010000001">
    <property type="protein sequence ID" value="KAK8056631.1"/>
    <property type="molecule type" value="Genomic_DNA"/>
</dbReference>
<keyword evidence="2" id="KW-0472">Membrane</keyword>
<keyword evidence="2" id="KW-1133">Transmembrane helix</keyword>
<dbReference type="Proteomes" id="UP001444661">
    <property type="component" value="Unassembled WGS sequence"/>
</dbReference>
<evidence type="ECO:0000313" key="4">
    <source>
        <dbReference type="Proteomes" id="UP001444661"/>
    </source>
</evidence>
<name>A0ABR1UES9_9PEZI</name>
<evidence type="ECO:0000256" key="1">
    <source>
        <dbReference type="SAM" id="MobiDB-lite"/>
    </source>
</evidence>
<accession>A0ABR1UES9</accession>
<feature type="region of interest" description="Disordered" evidence="1">
    <location>
        <begin position="166"/>
        <end position="210"/>
    </location>
</feature>
<proteinExistence type="predicted"/>
<evidence type="ECO:0000313" key="3">
    <source>
        <dbReference type="EMBL" id="KAK8056631.1"/>
    </source>
</evidence>
<evidence type="ECO:0000256" key="2">
    <source>
        <dbReference type="SAM" id="Phobius"/>
    </source>
</evidence>
<feature type="compositionally biased region" description="Polar residues" evidence="1">
    <location>
        <begin position="174"/>
        <end position="210"/>
    </location>
</feature>
<sequence length="210" mass="22482">MFPQPLRRLLKLAVVFVPVFVACNTITLLILQRGTVGLKYPSTPAHETEAGAQLPVFGVSPHSDRVLAHGKQHPEPEAAPASLEPETQPATTEVYDAAVEKDPKPAPAMIAPKQTHSAIPEVQAIDGGKQHPKPETTLAAPEQTYPAAAAAAAIPEVHSDVNDMLRETPKRPGTTRQPGTLSTQRVFNTSTTLRNNTPQPQARTQSVHNG</sequence>
<keyword evidence="4" id="KW-1185">Reference proteome</keyword>